<dbReference type="STRING" id="1395513.P343_14660"/>
<accession>V6IUV8</accession>
<dbReference type="Pfam" id="PF01810">
    <property type="entry name" value="LysE"/>
    <property type="match status" value="1"/>
</dbReference>
<protein>
    <submittedName>
        <fullName evidence="7">Lysine transporter LysE</fullName>
    </submittedName>
</protein>
<evidence type="ECO:0000256" key="1">
    <source>
        <dbReference type="ARBA" id="ARBA00004651"/>
    </source>
</evidence>
<comment type="caution">
    <text evidence="7">The sequence shown here is derived from an EMBL/GenBank/DDBJ whole genome shotgun (WGS) entry which is preliminary data.</text>
</comment>
<evidence type="ECO:0000256" key="3">
    <source>
        <dbReference type="ARBA" id="ARBA00022692"/>
    </source>
</evidence>
<dbReference type="PATRIC" id="fig|1395513.3.peg.2977"/>
<keyword evidence="2" id="KW-1003">Cell membrane</keyword>
<dbReference type="PANTHER" id="PTHR30086">
    <property type="entry name" value="ARGININE EXPORTER PROTEIN ARGO"/>
    <property type="match status" value="1"/>
</dbReference>
<feature type="transmembrane region" description="Helical" evidence="6">
    <location>
        <begin position="145"/>
        <end position="172"/>
    </location>
</feature>
<dbReference type="AlphaFoldDB" id="V6IUV8"/>
<dbReference type="RefSeq" id="WP_023511158.1">
    <property type="nucleotide sequence ID" value="NZ_AWTC01000016.1"/>
</dbReference>
<keyword evidence="3 6" id="KW-0812">Transmembrane</keyword>
<feature type="transmembrane region" description="Helical" evidence="6">
    <location>
        <begin position="184"/>
        <end position="204"/>
    </location>
</feature>
<keyword evidence="8" id="KW-1185">Reference proteome</keyword>
<evidence type="ECO:0000256" key="4">
    <source>
        <dbReference type="ARBA" id="ARBA00022989"/>
    </source>
</evidence>
<evidence type="ECO:0000256" key="2">
    <source>
        <dbReference type="ARBA" id="ARBA00022475"/>
    </source>
</evidence>
<dbReference type="InterPro" id="IPR001123">
    <property type="entry name" value="LeuE-type"/>
</dbReference>
<sequence length="205" mass="21773">MDLLVYLRGMILGLAIAAPVGPIGVLCIRRTLTAGRLYGLLSGIGAATADAVYGSIAAFGLTVVSRFLVGQQLWLQVIGGCFLCYLGIRTWRSKAADSPPQGAGKARKLLGAYTSTLALTLTNPMTIISFVSIFAGMGIAAGSHVASMLIVFGVFCGSALWWLLLSVCVGHFREKMDTKLLGWINRFSAIIMLGFGVFALYQAMN</sequence>
<evidence type="ECO:0000313" key="7">
    <source>
        <dbReference type="EMBL" id="EST10830.1"/>
    </source>
</evidence>
<name>V6IUV8_9BACL</name>
<feature type="transmembrane region" description="Helical" evidence="6">
    <location>
        <begin position="73"/>
        <end position="91"/>
    </location>
</feature>
<proteinExistence type="predicted"/>
<feature type="transmembrane region" description="Helical" evidence="6">
    <location>
        <begin position="40"/>
        <end position="61"/>
    </location>
</feature>
<dbReference type="PANTHER" id="PTHR30086:SF20">
    <property type="entry name" value="ARGININE EXPORTER PROTEIN ARGO-RELATED"/>
    <property type="match status" value="1"/>
</dbReference>
<dbReference type="GO" id="GO:0015171">
    <property type="term" value="F:amino acid transmembrane transporter activity"/>
    <property type="evidence" value="ECO:0007669"/>
    <property type="project" value="TreeGrafter"/>
</dbReference>
<comment type="subcellular location">
    <subcellularLocation>
        <location evidence="1">Cell membrane</location>
        <topology evidence="1">Multi-pass membrane protein</topology>
    </subcellularLocation>
</comment>
<dbReference type="Proteomes" id="UP000018296">
    <property type="component" value="Unassembled WGS sequence"/>
</dbReference>
<feature type="transmembrane region" description="Helical" evidence="6">
    <location>
        <begin position="112"/>
        <end position="139"/>
    </location>
</feature>
<evidence type="ECO:0000256" key="6">
    <source>
        <dbReference type="SAM" id="Phobius"/>
    </source>
</evidence>
<keyword evidence="4 6" id="KW-1133">Transmembrane helix</keyword>
<reference evidence="7 8" key="1">
    <citation type="journal article" date="2013" name="Genome Announc.">
        <title>Genome Sequence of Sporolactobacillus laevolacticus DSM442, an Efficient Polymer-Grade D-Lactate Producer from Agricultural Waste Cottonseed as a Nitrogen Source.</title>
        <authorList>
            <person name="Wang H."/>
            <person name="Wang L."/>
            <person name="Ju J."/>
            <person name="Yu B."/>
            <person name="Ma Y."/>
        </authorList>
    </citation>
    <scope>NUCLEOTIDE SEQUENCE [LARGE SCALE GENOMIC DNA]</scope>
    <source>
        <strain evidence="7 8">DSM 442</strain>
    </source>
</reference>
<keyword evidence="5 6" id="KW-0472">Membrane</keyword>
<feature type="transmembrane region" description="Helical" evidence="6">
    <location>
        <begin position="6"/>
        <end position="28"/>
    </location>
</feature>
<dbReference type="EMBL" id="AWTC01000016">
    <property type="protein sequence ID" value="EST10830.1"/>
    <property type="molecule type" value="Genomic_DNA"/>
</dbReference>
<dbReference type="GO" id="GO:0005886">
    <property type="term" value="C:plasma membrane"/>
    <property type="evidence" value="ECO:0007669"/>
    <property type="project" value="UniProtKB-SubCell"/>
</dbReference>
<dbReference type="eggNOG" id="COG1279">
    <property type="taxonomic scope" value="Bacteria"/>
</dbReference>
<dbReference type="OrthoDB" id="7874789at2"/>
<evidence type="ECO:0000313" key="8">
    <source>
        <dbReference type="Proteomes" id="UP000018296"/>
    </source>
</evidence>
<gene>
    <name evidence="7" type="ORF">P343_14660</name>
</gene>
<evidence type="ECO:0000256" key="5">
    <source>
        <dbReference type="ARBA" id="ARBA00023136"/>
    </source>
</evidence>
<organism evidence="7 8">
    <name type="scientific">Sporolactobacillus laevolacticus DSM 442</name>
    <dbReference type="NCBI Taxonomy" id="1395513"/>
    <lineage>
        <taxon>Bacteria</taxon>
        <taxon>Bacillati</taxon>
        <taxon>Bacillota</taxon>
        <taxon>Bacilli</taxon>
        <taxon>Bacillales</taxon>
        <taxon>Sporolactobacillaceae</taxon>
        <taxon>Sporolactobacillus</taxon>
    </lineage>
</organism>